<accession>A0A7U3UM02</accession>
<dbReference type="KEGG" id="arev:RVR_2019"/>
<organism evidence="1 2">
    <name type="scientific">Actinacidiphila reveromycinica</name>
    <dbReference type="NCBI Taxonomy" id="659352"/>
    <lineage>
        <taxon>Bacteria</taxon>
        <taxon>Bacillati</taxon>
        <taxon>Actinomycetota</taxon>
        <taxon>Actinomycetes</taxon>
        <taxon>Kitasatosporales</taxon>
        <taxon>Streptomycetaceae</taxon>
        <taxon>Actinacidiphila</taxon>
    </lineage>
</organism>
<keyword evidence="2" id="KW-1185">Reference proteome</keyword>
<sequence length="243" mass="26628">MPVTAIPARENDARQRADRRRFGAFAPTERVPFVASWSSEAAEQPEVTMRRGRLAYVAERPYDRDSNGILWRRVPSSPGRGRPQYGKVHFLRQRLAMDGLLCQVCGCSAREDAAADDGVLWLLRDDPGTWSEEVVTGHPPVCLPCAWQSVRACPHLRGGYAAVRVRRFVPSGVHGVLYRPGLPRPVPQDVGAVDFGDDRMPGVQAAQLMMRLEDFRTVDLEAECRARGLGVGGGGRVRGAGAG</sequence>
<reference evidence="1 2" key="3">
    <citation type="journal article" date="2011" name="Nat. Chem. Biol.">
        <title>Reveromycin A biosynthesis uses RevG and RevJ for stereospecific spiroacetal formation.</title>
        <authorList>
            <person name="Takahashi S."/>
            <person name="Toyoda A."/>
            <person name="Sekiyama Y."/>
            <person name="Takagi H."/>
            <person name="Nogawa T."/>
            <person name="Uramoto M."/>
            <person name="Suzuki R."/>
            <person name="Koshino H."/>
            <person name="Kumano T."/>
            <person name="Panthee S."/>
            <person name="Dairi T."/>
            <person name="Ishikawa J."/>
            <person name="Ikeda H."/>
            <person name="Sakaki Y."/>
            <person name="Osada H."/>
        </authorList>
    </citation>
    <scope>NUCLEOTIDE SEQUENCE [LARGE SCALE GENOMIC DNA]</scope>
    <source>
        <strain evidence="1 2">SN-593</strain>
    </source>
</reference>
<name>A0A7U3UM02_9ACTN</name>
<dbReference type="EMBL" id="AP018365">
    <property type="protein sequence ID" value="BBA96630.1"/>
    <property type="molecule type" value="Genomic_DNA"/>
</dbReference>
<protein>
    <submittedName>
        <fullName evidence="1">Uncharacterized protein</fullName>
    </submittedName>
</protein>
<reference evidence="1 2" key="2">
    <citation type="journal article" date="2011" name="J. Antibiot.">
        <title>Furaquinocins I and J: novel polyketide isoprenoid hybrid compounds from Streptomyces reveromyceticus SN-593.</title>
        <authorList>
            <person name="Panthee S."/>
            <person name="Takahashi S."/>
            <person name="Takagi H."/>
            <person name="Nogawa T."/>
            <person name="Oowada E."/>
            <person name="Uramoto M."/>
            <person name="Osada H."/>
        </authorList>
    </citation>
    <scope>NUCLEOTIDE SEQUENCE [LARGE SCALE GENOMIC DNA]</scope>
    <source>
        <strain evidence="1 2">SN-593</strain>
    </source>
</reference>
<evidence type="ECO:0000313" key="1">
    <source>
        <dbReference type="EMBL" id="BBA96630.1"/>
    </source>
</evidence>
<reference evidence="1 2" key="4">
    <citation type="journal article" date="2020" name="Sci. Rep.">
        <title>beta-carboline chemical signals induce reveromycin production through a LuxR family regulator in Streptomyces sp. SN-593.</title>
        <authorList>
            <person name="Panthee S."/>
            <person name="Kito N."/>
            <person name="Hayashi T."/>
            <person name="Shimizu T."/>
            <person name="Ishikawa J."/>
            <person name="Hamamoto H."/>
            <person name="Osada H."/>
            <person name="Takahashi S."/>
        </authorList>
    </citation>
    <scope>NUCLEOTIDE SEQUENCE [LARGE SCALE GENOMIC DNA]</scope>
    <source>
        <strain evidence="1 2">SN-593</strain>
    </source>
</reference>
<proteinExistence type="predicted"/>
<reference evidence="1 2" key="1">
    <citation type="journal article" date="2010" name="J. Bacteriol.">
        <title>Biochemical characterization of a novel indole prenyltransferase from Streptomyces sp. SN-593.</title>
        <authorList>
            <person name="Takahashi S."/>
            <person name="Takagi H."/>
            <person name="Toyoda A."/>
            <person name="Uramoto M."/>
            <person name="Nogawa T."/>
            <person name="Ueki M."/>
            <person name="Sakaki Y."/>
            <person name="Osada H."/>
        </authorList>
    </citation>
    <scope>NUCLEOTIDE SEQUENCE [LARGE SCALE GENOMIC DNA]</scope>
    <source>
        <strain evidence="1 2">SN-593</strain>
    </source>
</reference>
<evidence type="ECO:0000313" key="2">
    <source>
        <dbReference type="Proteomes" id="UP000595703"/>
    </source>
</evidence>
<dbReference type="Proteomes" id="UP000595703">
    <property type="component" value="Chromosome"/>
</dbReference>
<dbReference type="AlphaFoldDB" id="A0A7U3UM02"/>
<gene>
    <name evidence="1" type="ORF">RVR_2019</name>
</gene>